<dbReference type="OrthoDB" id="9810773at2"/>
<evidence type="ECO:0008006" key="4">
    <source>
        <dbReference type="Google" id="ProtNLM"/>
    </source>
</evidence>
<evidence type="ECO:0000256" key="1">
    <source>
        <dbReference type="SAM" id="SignalP"/>
    </source>
</evidence>
<dbReference type="Proteomes" id="UP000268192">
    <property type="component" value="Chromosome"/>
</dbReference>
<dbReference type="KEGG" id="abaw:D5400_01210"/>
<proteinExistence type="predicted"/>
<dbReference type="Gene3D" id="2.30.30.40">
    <property type="entry name" value="SH3 Domains"/>
    <property type="match status" value="1"/>
</dbReference>
<dbReference type="RefSeq" id="WP_126012563.1">
    <property type="nucleotide sequence ID" value="NZ_CP032509.1"/>
</dbReference>
<evidence type="ECO:0000313" key="2">
    <source>
        <dbReference type="EMBL" id="AZN70073.1"/>
    </source>
</evidence>
<sequence>MIAKLLPTLVLTLAMTAGATLAQAQSANRGASGLPLPRFVSLKAAKVNMRVGPGIDYAISWRYTRSGMPMEVIQEYDNWRKVRDAEGAEGWINQALLSGERTAIAAPWMRNRGEDVYVEMYGDREARGRLVAKLAPGVVLRVNGCDGNWCESTVDGASGWVSQQEIWGAYPGEAFR</sequence>
<gene>
    <name evidence="2" type="ORF">D5400_01210</name>
</gene>
<organism evidence="2 3">
    <name type="scientific">Georhizobium profundi</name>
    <dbReference type="NCBI Taxonomy" id="2341112"/>
    <lineage>
        <taxon>Bacteria</taxon>
        <taxon>Pseudomonadati</taxon>
        <taxon>Pseudomonadota</taxon>
        <taxon>Alphaproteobacteria</taxon>
        <taxon>Hyphomicrobiales</taxon>
        <taxon>Rhizobiaceae</taxon>
        <taxon>Georhizobium</taxon>
    </lineage>
</organism>
<evidence type="ECO:0000313" key="3">
    <source>
        <dbReference type="Proteomes" id="UP000268192"/>
    </source>
</evidence>
<dbReference type="Pfam" id="PF06347">
    <property type="entry name" value="SH3_4"/>
    <property type="match status" value="2"/>
</dbReference>
<dbReference type="EMBL" id="CP032509">
    <property type="protein sequence ID" value="AZN70073.1"/>
    <property type="molecule type" value="Genomic_DNA"/>
</dbReference>
<accession>A0A3S9AZG1</accession>
<name>A0A3S9AZG1_9HYPH</name>
<dbReference type="AlphaFoldDB" id="A0A3S9AZG1"/>
<keyword evidence="3" id="KW-1185">Reference proteome</keyword>
<protein>
    <recommendedName>
        <fullName evidence="4">Aspartyl-trna synthetase</fullName>
    </recommendedName>
</protein>
<reference evidence="2 3" key="1">
    <citation type="submission" date="2018-09" db="EMBL/GenBank/DDBJ databases">
        <title>Marinorhizobium profundi gen. nov., sp. nov., isolated from a deep-sea sediment sample from the New Britain Trench and proposal of Marinorhizobiaceae fam. nov. in the order Rhizobiales of the class Alphaproteobacteria.</title>
        <authorList>
            <person name="Cao J."/>
        </authorList>
    </citation>
    <scope>NUCLEOTIDE SEQUENCE [LARGE SCALE GENOMIC DNA]</scope>
    <source>
        <strain evidence="2 3">WS11</strain>
    </source>
</reference>
<feature type="chain" id="PRO_5019506676" description="Aspartyl-trna synthetase" evidence="1">
    <location>
        <begin position="20"/>
        <end position="176"/>
    </location>
</feature>
<feature type="signal peptide" evidence="1">
    <location>
        <begin position="1"/>
        <end position="19"/>
    </location>
</feature>
<dbReference type="InterPro" id="IPR010466">
    <property type="entry name" value="DUF1058"/>
</dbReference>
<keyword evidence="1" id="KW-0732">Signal</keyword>